<keyword evidence="3" id="KW-1185">Reference proteome</keyword>
<evidence type="ECO:0000256" key="1">
    <source>
        <dbReference type="SAM" id="Phobius"/>
    </source>
</evidence>
<keyword evidence="1" id="KW-1133">Transmembrane helix</keyword>
<dbReference type="AlphaFoldDB" id="A0A6I4VXS4"/>
<evidence type="ECO:0008006" key="4">
    <source>
        <dbReference type="Google" id="ProtNLM"/>
    </source>
</evidence>
<dbReference type="InterPro" id="IPR024164">
    <property type="entry name" value="KinB-signalling_activ"/>
</dbReference>
<gene>
    <name evidence="2" type="ORF">GSM42_13385</name>
</gene>
<proteinExistence type="predicted"/>
<dbReference type="SMART" id="SM01251">
    <property type="entry name" value="KbaA"/>
    <property type="match status" value="1"/>
</dbReference>
<dbReference type="Proteomes" id="UP000430692">
    <property type="component" value="Unassembled WGS sequence"/>
</dbReference>
<keyword evidence="1" id="KW-0812">Transmembrane</keyword>
<feature type="transmembrane region" description="Helical" evidence="1">
    <location>
        <begin position="134"/>
        <end position="151"/>
    </location>
</feature>
<comment type="caution">
    <text evidence="2">The sequence shown here is derived from an EMBL/GenBank/DDBJ whole genome shotgun (WGS) entry which is preliminary data.</text>
</comment>
<organism evidence="2 3">
    <name type="scientific">Shimazuella alba</name>
    <dbReference type="NCBI Taxonomy" id="2690964"/>
    <lineage>
        <taxon>Bacteria</taxon>
        <taxon>Bacillati</taxon>
        <taxon>Bacillota</taxon>
        <taxon>Bacilli</taxon>
        <taxon>Bacillales</taxon>
        <taxon>Thermoactinomycetaceae</taxon>
        <taxon>Shimazuella</taxon>
    </lineage>
</organism>
<protein>
    <recommendedName>
        <fullName evidence="4">KinB signaling pathway activation protein</fullName>
    </recommendedName>
</protein>
<feature type="transmembrane region" description="Helical" evidence="1">
    <location>
        <begin position="100"/>
        <end position="122"/>
    </location>
</feature>
<feature type="transmembrane region" description="Helical" evidence="1">
    <location>
        <begin position="75"/>
        <end position="94"/>
    </location>
</feature>
<evidence type="ECO:0000313" key="2">
    <source>
        <dbReference type="EMBL" id="MXQ54690.1"/>
    </source>
</evidence>
<keyword evidence="1" id="KW-0472">Membrane</keyword>
<sequence>MTLKKLFFWIVSTLLVGAILSIVLGYLIGAITGTNFGAFTQILLTGLTFAAVAELGFFSYLVFNWLGKGFFRSQKLFVGVQIVLILILLINLIYLNTSKFAGASLFAHLAIPLLIVVVSMGVAWWKSAKGVRQAFVPTLFFMIAGTTLEAIPSINSKAGEVPIPFVIFTVLILLVCNGYQILQLSWLVTRSPKEK</sequence>
<reference evidence="2 3" key="1">
    <citation type="submission" date="2019-12" db="EMBL/GenBank/DDBJ databases">
        <title>Whole-genome analyses of novel actinobacteria.</title>
        <authorList>
            <person name="Sahin N."/>
            <person name="Saygin H."/>
        </authorList>
    </citation>
    <scope>NUCLEOTIDE SEQUENCE [LARGE SCALE GENOMIC DNA]</scope>
    <source>
        <strain evidence="2 3">KC615</strain>
    </source>
</reference>
<feature type="transmembrane region" description="Helical" evidence="1">
    <location>
        <begin position="7"/>
        <end position="32"/>
    </location>
</feature>
<dbReference type="GO" id="GO:0045881">
    <property type="term" value="P:positive regulation of sporulation resulting in formation of a cellular spore"/>
    <property type="evidence" value="ECO:0007669"/>
    <property type="project" value="InterPro"/>
</dbReference>
<dbReference type="Pfam" id="PF14089">
    <property type="entry name" value="KbaA"/>
    <property type="match status" value="1"/>
</dbReference>
<dbReference type="RefSeq" id="WP_160802033.1">
    <property type="nucleotide sequence ID" value="NZ_WUUL01000008.1"/>
</dbReference>
<feature type="transmembrane region" description="Helical" evidence="1">
    <location>
        <begin position="163"/>
        <end position="188"/>
    </location>
</feature>
<name>A0A6I4VXS4_9BACL</name>
<dbReference type="EMBL" id="WUUL01000008">
    <property type="protein sequence ID" value="MXQ54690.1"/>
    <property type="molecule type" value="Genomic_DNA"/>
</dbReference>
<feature type="transmembrane region" description="Helical" evidence="1">
    <location>
        <begin position="38"/>
        <end position="63"/>
    </location>
</feature>
<evidence type="ECO:0000313" key="3">
    <source>
        <dbReference type="Proteomes" id="UP000430692"/>
    </source>
</evidence>
<accession>A0A6I4VXS4</accession>